<reference evidence="8" key="3">
    <citation type="submission" date="2025-09" db="UniProtKB">
        <authorList>
            <consortium name="Ensembl"/>
        </authorList>
    </citation>
    <scope>IDENTIFICATION</scope>
</reference>
<feature type="region of interest" description="Disordered" evidence="7">
    <location>
        <begin position="1"/>
        <end position="58"/>
    </location>
</feature>
<evidence type="ECO:0000256" key="1">
    <source>
        <dbReference type="ARBA" id="ARBA00004613"/>
    </source>
</evidence>
<keyword evidence="9" id="KW-1185">Reference proteome</keyword>
<gene>
    <name evidence="8" type="primary">NICOL1</name>
</gene>
<dbReference type="EMBL" id="ADFV01116068">
    <property type="status" value="NOT_ANNOTATED_CDS"/>
    <property type="molecule type" value="Genomic_DNA"/>
</dbReference>
<dbReference type="EMBL" id="ADFV01116064">
    <property type="status" value="NOT_ANNOTATED_CDS"/>
    <property type="molecule type" value="Genomic_DNA"/>
</dbReference>
<organism evidence="8 9">
    <name type="scientific">Nomascus leucogenys</name>
    <name type="common">Northern white-cheeked gibbon</name>
    <name type="synonym">Hylobates leucogenys</name>
    <dbReference type="NCBI Taxonomy" id="61853"/>
    <lineage>
        <taxon>Eukaryota</taxon>
        <taxon>Metazoa</taxon>
        <taxon>Chordata</taxon>
        <taxon>Craniata</taxon>
        <taxon>Vertebrata</taxon>
        <taxon>Euteleostomi</taxon>
        <taxon>Mammalia</taxon>
        <taxon>Eutheria</taxon>
        <taxon>Euarchontoglires</taxon>
        <taxon>Primates</taxon>
        <taxon>Haplorrhini</taxon>
        <taxon>Catarrhini</taxon>
        <taxon>Hylobatidae</taxon>
        <taxon>Nomascus</taxon>
    </lineage>
</organism>
<name>A0A2I3GVI6_NOMLE</name>
<dbReference type="EMBL" id="ADFV01116066">
    <property type="status" value="NOT_ANNOTATED_CDS"/>
    <property type="molecule type" value="Genomic_DNA"/>
</dbReference>
<reference evidence="8" key="2">
    <citation type="submission" date="2025-08" db="UniProtKB">
        <authorList>
            <consortium name="Ensembl"/>
        </authorList>
    </citation>
    <scope>IDENTIFICATION</scope>
</reference>
<dbReference type="EMBL" id="ADFV01116062">
    <property type="status" value="NOT_ANNOTATED_CDS"/>
    <property type="molecule type" value="Genomic_DNA"/>
</dbReference>
<dbReference type="GeneTree" id="ENSGT00390000013043"/>
<dbReference type="EMBL" id="ADFV01116063">
    <property type="status" value="NOT_ANNOTATED_CDS"/>
    <property type="molecule type" value="Genomic_DNA"/>
</dbReference>
<evidence type="ECO:0000256" key="4">
    <source>
        <dbReference type="ARBA" id="ARBA00022884"/>
    </source>
</evidence>
<dbReference type="PANTHER" id="PTHR35451:SF1">
    <property type="entry name" value="NEUROPEPTIDE-LIKE PROTEIN C4ORF48"/>
    <property type="match status" value="1"/>
</dbReference>
<dbReference type="Ensembl" id="ENSNLET00000035824.1">
    <property type="protein sequence ID" value="ENSNLEP00000035247.1"/>
    <property type="gene ID" value="ENSNLEG00000030858.1"/>
</dbReference>
<dbReference type="GO" id="GO:0005576">
    <property type="term" value="C:extracellular region"/>
    <property type="evidence" value="ECO:0007669"/>
    <property type="project" value="UniProtKB-SubCell"/>
</dbReference>
<dbReference type="EMBL" id="ADFV01116067">
    <property type="status" value="NOT_ANNOTATED_CDS"/>
    <property type="molecule type" value="Genomic_DNA"/>
</dbReference>
<evidence type="ECO:0000256" key="3">
    <source>
        <dbReference type="ARBA" id="ARBA00022729"/>
    </source>
</evidence>
<sequence>MQHPRGATRSPKPGVGPTRRRQQQSRARFPNPHSHSSSGSGHPRPAGAGAAPTTGEAGHGLCRCRRGGLAPTAGTIPPRASAAQIRTCRAPPGATGCTALFKANSPEFTGLKSAQRGREPVVGASRKRFSGLRGHREAERRTLGRGPLLLLLLSLALLGARARAEPAGSAVPAQSRPCVDCHAFEFMQRALQDLRKTAYSLDARTETLLLQAERRALCACWPAGH</sequence>
<dbReference type="Proteomes" id="UP000001073">
    <property type="component" value="Chromosome 20"/>
</dbReference>
<evidence type="ECO:0000313" key="8">
    <source>
        <dbReference type="Ensembl" id="ENSNLEP00000035247.1"/>
    </source>
</evidence>
<keyword evidence="3" id="KW-0732">Signal</keyword>
<accession>A0A2I3GVI6</accession>
<dbReference type="EMBL" id="ADFV01116069">
    <property type="status" value="NOT_ANNOTATED_CDS"/>
    <property type="molecule type" value="Genomic_DNA"/>
</dbReference>
<dbReference type="EMBL" id="ADFV01116065">
    <property type="status" value="NOT_ANNOTATED_CDS"/>
    <property type="molecule type" value="Genomic_DNA"/>
</dbReference>
<comment type="subcellular location">
    <subcellularLocation>
        <location evidence="1">Secreted</location>
    </subcellularLocation>
</comment>
<dbReference type="InterPro" id="IPR028147">
    <property type="entry name" value="NICOL"/>
</dbReference>
<dbReference type="GO" id="GO:0003723">
    <property type="term" value="F:RNA binding"/>
    <property type="evidence" value="ECO:0007669"/>
    <property type="project" value="UniProtKB-KW"/>
</dbReference>
<evidence type="ECO:0000313" key="9">
    <source>
        <dbReference type="Proteomes" id="UP000001073"/>
    </source>
</evidence>
<dbReference type="PANTHER" id="PTHR35451">
    <property type="entry name" value="NEUROPEPTIDE-LIKE PROTEIN C4ORF48"/>
    <property type="match status" value="1"/>
</dbReference>
<dbReference type="Pfam" id="PF15161">
    <property type="entry name" value="Neuropep_like"/>
    <property type="match status" value="1"/>
</dbReference>
<dbReference type="EMBL" id="ADFV01116070">
    <property type="status" value="NOT_ANNOTATED_CDS"/>
    <property type="molecule type" value="Genomic_DNA"/>
</dbReference>
<comment type="similarity">
    <text evidence="6">Belongs to the NICOL family.</text>
</comment>
<reference evidence="8 9" key="1">
    <citation type="submission" date="2012-10" db="EMBL/GenBank/DDBJ databases">
        <authorList>
            <consortium name="Gibbon Genome Sequencing Consortium"/>
        </authorList>
    </citation>
    <scope>NUCLEOTIDE SEQUENCE [LARGE SCALE GENOMIC DNA]</scope>
</reference>
<proteinExistence type="inferred from homology"/>
<evidence type="ECO:0000256" key="5">
    <source>
        <dbReference type="ARBA" id="ARBA00040520"/>
    </source>
</evidence>
<dbReference type="InParanoid" id="A0A2I3GVI6"/>
<keyword evidence="4" id="KW-0694">RNA-binding</keyword>
<evidence type="ECO:0000256" key="6">
    <source>
        <dbReference type="ARBA" id="ARBA00046322"/>
    </source>
</evidence>
<evidence type="ECO:0000256" key="7">
    <source>
        <dbReference type="SAM" id="MobiDB-lite"/>
    </source>
</evidence>
<protein>
    <recommendedName>
        <fullName evidence="5">NELL2-interacting cell ontogeny regulator 1</fullName>
    </recommendedName>
</protein>
<feature type="compositionally biased region" description="Low complexity" evidence="7">
    <location>
        <begin position="32"/>
        <end position="58"/>
    </location>
</feature>
<keyword evidence="2" id="KW-0964">Secreted</keyword>
<evidence type="ECO:0000256" key="2">
    <source>
        <dbReference type="ARBA" id="ARBA00022525"/>
    </source>
</evidence>
<dbReference type="AlphaFoldDB" id="A0A2I3GVI6"/>